<sequence>MNPTPSSSLQSFDPFATHPFTSFCSPSPSTTSPSRQASSPIAAPVFRQAMPGPPPPPKANTSNYSTSPTPRSVFMTYVRDSSAPELDQILKKKPTSAQTSPMSSPPSY</sequence>
<dbReference type="Proteomes" id="UP000054007">
    <property type="component" value="Unassembled WGS sequence"/>
</dbReference>
<feature type="compositionally biased region" description="Polar residues" evidence="1">
    <location>
        <begin position="59"/>
        <end position="70"/>
    </location>
</feature>
<gene>
    <name evidence="2" type="ORF">CYLTODRAFT_167627</name>
</gene>
<proteinExistence type="predicted"/>
<reference evidence="2 3" key="1">
    <citation type="journal article" date="2015" name="Fungal Genet. Biol.">
        <title>Evolution of novel wood decay mechanisms in Agaricales revealed by the genome sequences of Fistulina hepatica and Cylindrobasidium torrendii.</title>
        <authorList>
            <person name="Floudas D."/>
            <person name="Held B.W."/>
            <person name="Riley R."/>
            <person name="Nagy L.G."/>
            <person name="Koehler G."/>
            <person name="Ransdell A.S."/>
            <person name="Younus H."/>
            <person name="Chow J."/>
            <person name="Chiniquy J."/>
            <person name="Lipzen A."/>
            <person name="Tritt A."/>
            <person name="Sun H."/>
            <person name="Haridas S."/>
            <person name="LaButti K."/>
            <person name="Ohm R.A."/>
            <person name="Kues U."/>
            <person name="Blanchette R.A."/>
            <person name="Grigoriev I.V."/>
            <person name="Minto R.E."/>
            <person name="Hibbett D.S."/>
        </authorList>
    </citation>
    <scope>NUCLEOTIDE SEQUENCE [LARGE SCALE GENOMIC DNA]</scope>
    <source>
        <strain evidence="2 3">FP15055 ss-10</strain>
    </source>
</reference>
<name>A0A0D7BJW1_9AGAR</name>
<keyword evidence="3" id="KW-1185">Reference proteome</keyword>
<feature type="compositionally biased region" description="Low complexity" evidence="1">
    <location>
        <begin position="20"/>
        <end position="40"/>
    </location>
</feature>
<protein>
    <submittedName>
        <fullName evidence="2">Uncharacterized protein</fullName>
    </submittedName>
</protein>
<dbReference type="AlphaFoldDB" id="A0A0D7BJW1"/>
<feature type="region of interest" description="Disordered" evidence="1">
    <location>
        <begin position="20"/>
        <end position="108"/>
    </location>
</feature>
<accession>A0A0D7BJW1</accession>
<evidence type="ECO:0000313" key="3">
    <source>
        <dbReference type="Proteomes" id="UP000054007"/>
    </source>
</evidence>
<evidence type="ECO:0000256" key="1">
    <source>
        <dbReference type="SAM" id="MobiDB-lite"/>
    </source>
</evidence>
<evidence type="ECO:0000313" key="2">
    <source>
        <dbReference type="EMBL" id="KIY70747.1"/>
    </source>
</evidence>
<organism evidence="2 3">
    <name type="scientific">Cylindrobasidium torrendii FP15055 ss-10</name>
    <dbReference type="NCBI Taxonomy" id="1314674"/>
    <lineage>
        <taxon>Eukaryota</taxon>
        <taxon>Fungi</taxon>
        <taxon>Dikarya</taxon>
        <taxon>Basidiomycota</taxon>
        <taxon>Agaricomycotina</taxon>
        <taxon>Agaricomycetes</taxon>
        <taxon>Agaricomycetidae</taxon>
        <taxon>Agaricales</taxon>
        <taxon>Marasmiineae</taxon>
        <taxon>Physalacriaceae</taxon>
        <taxon>Cylindrobasidium</taxon>
    </lineage>
</organism>
<dbReference type="EMBL" id="KN880463">
    <property type="protein sequence ID" value="KIY70747.1"/>
    <property type="molecule type" value="Genomic_DNA"/>
</dbReference>